<feature type="transmembrane region" description="Helical" evidence="12">
    <location>
        <begin position="491"/>
        <end position="513"/>
    </location>
</feature>
<evidence type="ECO:0000256" key="7">
    <source>
        <dbReference type="ARBA" id="ARBA00022692"/>
    </source>
</evidence>
<feature type="domain" description="GPI ethanolamine phosphate transferase 1 C-terminal" evidence="14">
    <location>
        <begin position="482"/>
        <end position="927"/>
    </location>
</feature>
<keyword evidence="9 12" id="KW-1133">Transmembrane helix</keyword>
<organism evidence="15 16">
    <name type="scientific">Lagenidium giganteum</name>
    <dbReference type="NCBI Taxonomy" id="4803"/>
    <lineage>
        <taxon>Eukaryota</taxon>
        <taxon>Sar</taxon>
        <taxon>Stramenopiles</taxon>
        <taxon>Oomycota</taxon>
        <taxon>Peronosporomycetes</taxon>
        <taxon>Pythiales</taxon>
        <taxon>Pythiaceae</taxon>
    </lineage>
</organism>
<evidence type="ECO:0000256" key="3">
    <source>
        <dbReference type="ARBA" id="ARBA00008400"/>
    </source>
</evidence>
<evidence type="ECO:0000256" key="6">
    <source>
        <dbReference type="ARBA" id="ARBA00022679"/>
    </source>
</evidence>
<gene>
    <name evidence="15" type="ORF">N0F65_003650</name>
</gene>
<feature type="transmembrane region" description="Helical" evidence="12">
    <location>
        <begin position="12"/>
        <end position="34"/>
    </location>
</feature>
<feature type="transmembrane region" description="Helical" evidence="12">
    <location>
        <begin position="903"/>
        <end position="923"/>
    </location>
</feature>
<protein>
    <recommendedName>
        <fullName evidence="4 12">GPI ethanolamine phosphate transferase 1</fullName>
        <ecNumber evidence="12">2.-.-.-</ecNumber>
    </recommendedName>
</protein>
<dbReference type="FunFam" id="3.40.720.10:FF:000015">
    <property type="entry name" value="GPI ethanolamine phosphate transferase 1"/>
    <property type="match status" value="1"/>
</dbReference>
<dbReference type="PANTHER" id="PTHR12250">
    <property type="entry name" value="PHOSPHATIDYLINOSITOL GLYCAN, CLASS N"/>
    <property type="match status" value="1"/>
</dbReference>
<dbReference type="Pfam" id="PF04987">
    <property type="entry name" value="PigN"/>
    <property type="match status" value="1"/>
</dbReference>
<dbReference type="PANTHER" id="PTHR12250:SF0">
    <property type="entry name" value="GPI ETHANOLAMINE PHOSPHATE TRANSFERASE 1"/>
    <property type="match status" value="1"/>
</dbReference>
<evidence type="ECO:0000256" key="8">
    <source>
        <dbReference type="ARBA" id="ARBA00022824"/>
    </source>
</evidence>
<feature type="transmembrane region" description="Helical" evidence="12">
    <location>
        <begin position="533"/>
        <end position="556"/>
    </location>
</feature>
<dbReference type="EMBL" id="DAKRPA010000304">
    <property type="protein sequence ID" value="DAZ93600.1"/>
    <property type="molecule type" value="Genomic_DNA"/>
</dbReference>
<feature type="transmembrane region" description="Helical" evidence="12">
    <location>
        <begin position="791"/>
        <end position="807"/>
    </location>
</feature>
<reference evidence="15" key="2">
    <citation type="journal article" date="2023" name="Microbiol Resour">
        <title>Decontamination and Annotation of the Draft Genome Sequence of the Oomycete Lagenidium giganteum ARSEF 373.</title>
        <authorList>
            <person name="Morgan W.R."/>
            <person name="Tartar A."/>
        </authorList>
    </citation>
    <scope>NUCLEOTIDE SEQUENCE</scope>
    <source>
        <strain evidence="15">ARSEF 373</strain>
    </source>
</reference>
<accession>A0AAV2YHR5</accession>
<evidence type="ECO:0000313" key="16">
    <source>
        <dbReference type="Proteomes" id="UP001146120"/>
    </source>
</evidence>
<feature type="transmembrane region" description="Helical" evidence="12">
    <location>
        <begin position="596"/>
        <end position="613"/>
    </location>
</feature>
<dbReference type="Gene3D" id="3.40.720.10">
    <property type="entry name" value="Alkaline Phosphatase, subunit A"/>
    <property type="match status" value="1"/>
</dbReference>
<dbReference type="Pfam" id="PF00884">
    <property type="entry name" value="Sulfatase"/>
    <property type="match status" value="1"/>
</dbReference>
<evidence type="ECO:0000256" key="5">
    <source>
        <dbReference type="ARBA" id="ARBA00022502"/>
    </source>
</evidence>
<keyword evidence="5 12" id="KW-0337">GPI-anchor biosynthesis</keyword>
<dbReference type="GO" id="GO:0005789">
    <property type="term" value="C:endoplasmic reticulum membrane"/>
    <property type="evidence" value="ECO:0007669"/>
    <property type="project" value="UniProtKB-SubCell"/>
</dbReference>
<comment type="caution">
    <text evidence="15">The sequence shown here is derived from an EMBL/GenBank/DDBJ whole genome shotgun (WGS) entry which is preliminary data.</text>
</comment>
<dbReference type="GO" id="GO:0006506">
    <property type="term" value="P:GPI anchor biosynthetic process"/>
    <property type="evidence" value="ECO:0007669"/>
    <property type="project" value="UniProtKB-KW"/>
</dbReference>
<dbReference type="CDD" id="cd16020">
    <property type="entry name" value="GPI_EPT_1"/>
    <property type="match status" value="1"/>
</dbReference>
<keyword evidence="11" id="KW-0325">Glycoprotein</keyword>
<keyword evidence="7 12" id="KW-0812">Transmembrane</keyword>
<evidence type="ECO:0000313" key="15">
    <source>
        <dbReference type="EMBL" id="DAZ93600.1"/>
    </source>
</evidence>
<feature type="transmembrane region" description="Helical" evidence="12">
    <location>
        <begin position="865"/>
        <end position="891"/>
    </location>
</feature>
<comment type="similarity">
    <text evidence="3 12">Belongs to the PIGG/PIGN/PIGO family. PIGN subfamily.</text>
</comment>
<feature type="transmembrane region" description="Helical" evidence="12">
    <location>
        <begin position="619"/>
        <end position="636"/>
    </location>
</feature>
<dbReference type="SUPFAM" id="SSF53649">
    <property type="entry name" value="Alkaline phosphatase-like"/>
    <property type="match status" value="1"/>
</dbReference>
<keyword evidence="10 12" id="KW-0472">Membrane</keyword>
<proteinExistence type="inferred from homology"/>
<feature type="transmembrane region" description="Helical" evidence="12">
    <location>
        <begin position="935"/>
        <end position="955"/>
    </location>
</feature>
<feature type="transmembrane region" description="Helical" evidence="12">
    <location>
        <begin position="729"/>
        <end position="748"/>
    </location>
</feature>
<evidence type="ECO:0000256" key="1">
    <source>
        <dbReference type="ARBA" id="ARBA00004477"/>
    </source>
</evidence>
<dbReference type="Proteomes" id="UP001146120">
    <property type="component" value="Unassembled WGS sequence"/>
</dbReference>
<comment type="pathway">
    <text evidence="2 12">Glycolipid biosynthesis; glycosylphosphatidylinositol-anchor biosynthesis.</text>
</comment>
<evidence type="ECO:0000256" key="12">
    <source>
        <dbReference type="RuleBase" id="RU367138"/>
    </source>
</evidence>
<dbReference type="GO" id="GO:0051377">
    <property type="term" value="F:mannose-ethanolamine phosphotransferase activity"/>
    <property type="evidence" value="ECO:0007669"/>
    <property type="project" value="UniProtKB-UniRule"/>
</dbReference>
<dbReference type="InterPro" id="IPR017852">
    <property type="entry name" value="GPI_EtnP_transferase_1_C"/>
</dbReference>
<reference evidence="15" key="1">
    <citation type="submission" date="2022-11" db="EMBL/GenBank/DDBJ databases">
        <authorList>
            <person name="Morgan W.R."/>
            <person name="Tartar A."/>
        </authorList>
    </citation>
    <scope>NUCLEOTIDE SEQUENCE</scope>
    <source>
        <strain evidence="15">ARSEF 373</strain>
    </source>
</reference>
<dbReference type="InterPro" id="IPR007070">
    <property type="entry name" value="GPI_EtnP_transferase_1"/>
</dbReference>
<evidence type="ECO:0000259" key="13">
    <source>
        <dbReference type="Pfam" id="PF00884"/>
    </source>
</evidence>
<comment type="function">
    <text evidence="12">Ethanolamine phosphate transferase involved in glycosylphosphatidylinositol-anchor biosynthesis. Transfers ethanolamine phosphate to the first alpha-1,4-linked mannose of the glycosylphosphatidylinositol precursor of GPI-anchor.</text>
</comment>
<feature type="domain" description="Sulfatase N-terminal" evidence="13">
    <location>
        <begin position="228"/>
        <end position="326"/>
    </location>
</feature>
<dbReference type="InterPro" id="IPR037671">
    <property type="entry name" value="PIGN_N"/>
</dbReference>
<evidence type="ECO:0000256" key="11">
    <source>
        <dbReference type="ARBA" id="ARBA00023180"/>
    </source>
</evidence>
<keyword evidence="6 12" id="KW-0808">Transferase</keyword>
<feature type="transmembrane region" description="Helical" evidence="12">
    <location>
        <begin position="648"/>
        <end position="666"/>
    </location>
</feature>
<evidence type="ECO:0000256" key="2">
    <source>
        <dbReference type="ARBA" id="ARBA00004687"/>
    </source>
</evidence>
<dbReference type="InterPro" id="IPR000917">
    <property type="entry name" value="Sulfatase_N"/>
</dbReference>
<keyword evidence="8 12" id="KW-0256">Endoplasmic reticulum</keyword>
<evidence type="ECO:0000259" key="14">
    <source>
        <dbReference type="Pfam" id="PF04987"/>
    </source>
</evidence>
<dbReference type="AlphaFoldDB" id="A0AAV2YHR5"/>
<feature type="transmembrane region" description="Helical" evidence="12">
    <location>
        <begin position="827"/>
        <end position="845"/>
    </location>
</feature>
<feature type="transmembrane region" description="Helical" evidence="12">
    <location>
        <begin position="672"/>
        <end position="690"/>
    </location>
</feature>
<evidence type="ECO:0000256" key="10">
    <source>
        <dbReference type="ARBA" id="ARBA00023136"/>
    </source>
</evidence>
<comment type="subcellular location">
    <subcellularLocation>
        <location evidence="1 12">Endoplasmic reticulum membrane</location>
        <topology evidence="1 12">Multi-pass membrane protein</topology>
    </subcellularLocation>
</comment>
<sequence length="988" mass="110511">MAPSSPRLSSGAGILVLGVVFHAIYVLSIFDIYFTSPIVHHIESVAYAEARTSGAAGSVAPADRVVIFVADGCRADKFFEVNVSNAVTAAASTTTRRVAFLRDIIETKGSYGVSHTRVPTESRPGHVALFAGMYEDVSAVTKGWQDNPVDFDSIFNQSRHAWLFGSPDIVPMFARRVPQAHEAHYSHEEEDFAKQASELDVWVWDKFQALLTRAETNRTLDAQLRAPQVIFFCHFLGIDTNGHAHRPNSDDYLNNIALVDELVEKVYRRVEDFYDYDGKTTYVFTADHGMSNKGAHGDGDPANTRTPLVVWGAGVEGPTQKKKATTADGKKGFQIDLPTQSKAQVEAQLVAQEQQEAAALTEWELAKLVRKDVMQADVAPLISSLLGLPYPRNSVGVLPFTYLARGAYRAKAVVSNARQLYLHALRKEQEKETRTLFFFQPYKPFRIKLKPMLSELSQLWQAGQFDAAEQLSQEVIEICLATLEYFQRYDWFFLLGIIVLGYLGWMLVITIVFLYPGRFSVRSLVPSGHDVKFWFVSVVVFAYLVLEASPITYFLYVGFPLAFWNFSWNQSALLLPDGATQQVDAATRERNNRSKWLEVVVIVCCLELVVLGYERRFIFGLVFTLLAAWPFLEAMVANDDSEASLSTVRTLWALSCVAISFFPYFPTEYGEHTLLVLLGGAVLIGMLWLVQSNNGDAKNLAVPAAPVLLSLVTLQWTMSHLQQKTKPPVLLTVLNWLLSLVPIVVLLVKAVNAKAAIQSHDDCGNRMIFRLTEVMLAFAPSYVLLSISYEVFFYVALCAVLHTWVRMEKAQSTASGSSSLWHEVRLAFVFLLLIKIAFFGTGNVASMSSFEISSTYRFVTVFSPFLMGTLLVIKILIPFMVVTCTFHVLLALDRGTNHPPSRYFLLVVGMSDYLAMHFLFLVKNEGSWKEIGNSISMYGIVNAQIVFIPLLFMLAKYFLRDLVHQADATGKKTAQTSTNEMIALKTFR</sequence>
<evidence type="ECO:0000256" key="9">
    <source>
        <dbReference type="ARBA" id="ARBA00022989"/>
    </source>
</evidence>
<evidence type="ECO:0000256" key="4">
    <source>
        <dbReference type="ARBA" id="ARBA00020831"/>
    </source>
</evidence>
<feature type="transmembrane region" description="Helical" evidence="12">
    <location>
        <begin position="697"/>
        <end position="717"/>
    </location>
</feature>
<keyword evidence="16" id="KW-1185">Reference proteome</keyword>
<name>A0AAV2YHR5_9STRA</name>
<dbReference type="InterPro" id="IPR017850">
    <property type="entry name" value="Alkaline_phosphatase_core_sf"/>
</dbReference>
<dbReference type="EC" id="2.-.-.-" evidence="12"/>